<dbReference type="AlphaFoldDB" id="A0A811NP24"/>
<comment type="caution">
    <text evidence="2">The sequence shown here is derived from an EMBL/GenBank/DDBJ whole genome shotgun (WGS) entry which is preliminary data.</text>
</comment>
<dbReference type="Proteomes" id="UP000604825">
    <property type="component" value="Unassembled WGS sequence"/>
</dbReference>
<feature type="region of interest" description="Disordered" evidence="1">
    <location>
        <begin position="23"/>
        <end position="131"/>
    </location>
</feature>
<evidence type="ECO:0000313" key="2">
    <source>
        <dbReference type="EMBL" id="CAD6225180.1"/>
    </source>
</evidence>
<feature type="compositionally biased region" description="Acidic residues" evidence="1">
    <location>
        <begin position="111"/>
        <end position="123"/>
    </location>
</feature>
<sequence>MCMENLDLNSQVDAFPHLDVFPNQEQLQADGGRGGHGLPPLCPGGKGSLSHFHPPRPSSHSRSGARSGGRPSRSGPQGLPMAGIDGGGRRGRVPLRVGRGSTFAGTAEDVDRADENEEQDDNDFDPRFQSA</sequence>
<accession>A0A811NP24</accession>
<gene>
    <name evidence="2" type="ORF">NCGR_LOCUS17323</name>
</gene>
<reference evidence="2" key="1">
    <citation type="submission" date="2020-10" db="EMBL/GenBank/DDBJ databases">
        <authorList>
            <person name="Han B."/>
            <person name="Lu T."/>
            <person name="Zhao Q."/>
            <person name="Huang X."/>
            <person name="Zhao Y."/>
        </authorList>
    </citation>
    <scope>NUCLEOTIDE SEQUENCE</scope>
</reference>
<feature type="compositionally biased region" description="Low complexity" evidence="1">
    <location>
        <begin position="48"/>
        <end position="78"/>
    </location>
</feature>
<name>A0A811NP24_9POAL</name>
<organism evidence="2 3">
    <name type="scientific">Miscanthus lutarioriparius</name>
    <dbReference type="NCBI Taxonomy" id="422564"/>
    <lineage>
        <taxon>Eukaryota</taxon>
        <taxon>Viridiplantae</taxon>
        <taxon>Streptophyta</taxon>
        <taxon>Embryophyta</taxon>
        <taxon>Tracheophyta</taxon>
        <taxon>Spermatophyta</taxon>
        <taxon>Magnoliopsida</taxon>
        <taxon>Liliopsida</taxon>
        <taxon>Poales</taxon>
        <taxon>Poaceae</taxon>
        <taxon>PACMAD clade</taxon>
        <taxon>Panicoideae</taxon>
        <taxon>Andropogonodae</taxon>
        <taxon>Andropogoneae</taxon>
        <taxon>Saccharinae</taxon>
        <taxon>Miscanthus</taxon>
    </lineage>
</organism>
<dbReference type="EMBL" id="CAJGYO010000004">
    <property type="protein sequence ID" value="CAD6225180.1"/>
    <property type="molecule type" value="Genomic_DNA"/>
</dbReference>
<proteinExistence type="predicted"/>
<keyword evidence="3" id="KW-1185">Reference proteome</keyword>
<evidence type="ECO:0000313" key="3">
    <source>
        <dbReference type="Proteomes" id="UP000604825"/>
    </source>
</evidence>
<protein>
    <submittedName>
        <fullName evidence="2">Uncharacterized protein</fullName>
    </submittedName>
</protein>
<evidence type="ECO:0000256" key="1">
    <source>
        <dbReference type="SAM" id="MobiDB-lite"/>
    </source>
</evidence>